<gene>
    <name evidence="11 14" type="primary">ftsE</name>
    <name evidence="14" type="ORF">BFL34_00633</name>
</gene>
<dbReference type="SMART" id="SM00382">
    <property type="entry name" value="AAA"/>
    <property type="match status" value="1"/>
</dbReference>
<accession>A0A251YAL8</accession>
<dbReference type="InterPro" id="IPR017871">
    <property type="entry name" value="ABC_transporter-like_CS"/>
</dbReference>
<keyword evidence="6 11" id="KW-0067">ATP-binding</keyword>
<comment type="subunit">
    <text evidence="10 11">Homodimer. Forms a membrane-associated complex with FtsX.</text>
</comment>
<dbReference type="GO" id="GO:0005886">
    <property type="term" value="C:plasma membrane"/>
    <property type="evidence" value="ECO:0007669"/>
    <property type="project" value="UniProtKB-SubCell"/>
</dbReference>
<dbReference type="Proteomes" id="UP000194837">
    <property type="component" value="Unassembled WGS sequence"/>
</dbReference>
<feature type="domain" description="ABC transporter" evidence="13">
    <location>
        <begin position="2"/>
        <end position="238"/>
    </location>
</feature>
<evidence type="ECO:0000313" key="14">
    <source>
        <dbReference type="EMBL" id="OUE21282.1"/>
    </source>
</evidence>
<evidence type="ECO:0000256" key="7">
    <source>
        <dbReference type="ARBA" id="ARBA00023136"/>
    </source>
</evidence>
<evidence type="ECO:0000256" key="10">
    <source>
        <dbReference type="ARBA" id="ARBA00063837"/>
    </source>
</evidence>
<proteinExistence type="inferred from homology"/>
<keyword evidence="8 11" id="KW-0131">Cell cycle</keyword>
<dbReference type="NCBIfam" id="TIGR02673">
    <property type="entry name" value="FtsE"/>
    <property type="match status" value="1"/>
</dbReference>
<keyword evidence="7 11" id="KW-0472">Membrane</keyword>
<dbReference type="PROSITE" id="PS50893">
    <property type="entry name" value="ABC_TRANSPORTER_2"/>
    <property type="match status" value="1"/>
</dbReference>
<keyword evidence="5 11" id="KW-0547">Nucleotide-binding</keyword>
<keyword evidence="4 11" id="KW-0132">Cell division</keyword>
<comment type="similarity">
    <text evidence="1 11">Belongs to the ABC transporter superfamily.</text>
</comment>
<feature type="compositionally biased region" description="Basic and acidic residues" evidence="12">
    <location>
        <begin position="395"/>
        <end position="421"/>
    </location>
</feature>
<evidence type="ECO:0000256" key="2">
    <source>
        <dbReference type="ARBA" id="ARBA00020019"/>
    </source>
</evidence>
<dbReference type="Gene3D" id="3.40.50.300">
    <property type="entry name" value="P-loop containing nucleotide triphosphate hydrolases"/>
    <property type="match status" value="1"/>
</dbReference>
<dbReference type="Pfam" id="PF00005">
    <property type="entry name" value="ABC_tran"/>
    <property type="match status" value="1"/>
</dbReference>
<evidence type="ECO:0000256" key="11">
    <source>
        <dbReference type="RuleBase" id="RU365094"/>
    </source>
</evidence>
<evidence type="ECO:0000256" key="1">
    <source>
        <dbReference type="ARBA" id="ARBA00005417"/>
    </source>
</evidence>
<dbReference type="AlphaFoldDB" id="A0A251YAL8"/>
<feature type="region of interest" description="Disordered" evidence="12">
    <location>
        <begin position="235"/>
        <end position="548"/>
    </location>
</feature>
<feature type="compositionally biased region" description="Low complexity" evidence="12">
    <location>
        <begin position="381"/>
        <end position="394"/>
    </location>
</feature>
<feature type="compositionally biased region" description="Low complexity" evidence="12">
    <location>
        <begin position="422"/>
        <end position="432"/>
    </location>
</feature>
<evidence type="ECO:0000259" key="13">
    <source>
        <dbReference type="PROSITE" id="PS50893"/>
    </source>
</evidence>
<feature type="compositionally biased region" description="Low complexity" evidence="12">
    <location>
        <begin position="321"/>
        <end position="343"/>
    </location>
</feature>
<dbReference type="PROSITE" id="PS00211">
    <property type="entry name" value="ABC_TRANSPORTER_1"/>
    <property type="match status" value="1"/>
</dbReference>
<name>A0A251YAL8_9MICO</name>
<comment type="function">
    <text evidence="9">Part of the ABC transporter FtsEX involved in cellular division. Has ATPase activity.</text>
</comment>
<dbReference type="EMBL" id="MDJW01000007">
    <property type="protein sequence ID" value="OUE21282.1"/>
    <property type="molecule type" value="Genomic_DNA"/>
</dbReference>
<dbReference type="SUPFAM" id="SSF52540">
    <property type="entry name" value="P-loop containing nucleoside triphosphate hydrolases"/>
    <property type="match status" value="1"/>
</dbReference>
<comment type="subcellular location">
    <subcellularLocation>
        <location evidence="11">Cell membrane</location>
        <topology evidence="11">Peripheral membrane protein</topology>
        <orientation evidence="11">Cytoplasmic side</orientation>
    </subcellularLocation>
</comment>
<evidence type="ECO:0000256" key="4">
    <source>
        <dbReference type="ARBA" id="ARBA00022618"/>
    </source>
</evidence>
<keyword evidence="3 11" id="KW-1003">Cell membrane</keyword>
<dbReference type="GO" id="GO:0016887">
    <property type="term" value="F:ATP hydrolysis activity"/>
    <property type="evidence" value="ECO:0007669"/>
    <property type="project" value="InterPro"/>
</dbReference>
<feature type="compositionally biased region" description="Basic and acidic residues" evidence="12">
    <location>
        <begin position="278"/>
        <end position="304"/>
    </location>
</feature>
<evidence type="ECO:0000256" key="8">
    <source>
        <dbReference type="ARBA" id="ARBA00023306"/>
    </source>
</evidence>
<protein>
    <recommendedName>
        <fullName evidence="2 11">Cell division ATP-binding protein FtsE</fullName>
    </recommendedName>
</protein>
<comment type="caution">
    <text evidence="14">The sequence shown here is derived from an EMBL/GenBank/DDBJ whole genome shotgun (WGS) entry which is preliminary data.</text>
</comment>
<dbReference type="InterPro" id="IPR003439">
    <property type="entry name" value="ABC_transporter-like_ATP-bd"/>
</dbReference>
<evidence type="ECO:0000256" key="12">
    <source>
        <dbReference type="SAM" id="MobiDB-lite"/>
    </source>
</evidence>
<dbReference type="InterPro" id="IPR027417">
    <property type="entry name" value="P-loop_NTPase"/>
</dbReference>
<dbReference type="PANTHER" id="PTHR24220">
    <property type="entry name" value="IMPORT ATP-BINDING PROTEIN"/>
    <property type="match status" value="1"/>
</dbReference>
<evidence type="ECO:0000313" key="15">
    <source>
        <dbReference type="Proteomes" id="UP000194837"/>
    </source>
</evidence>
<dbReference type="InterPro" id="IPR003593">
    <property type="entry name" value="AAA+_ATPase"/>
</dbReference>
<feature type="compositionally biased region" description="Basic and acidic residues" evidence="12">
    <location>
        <begin position="351"/>
        <end position="363"/>
    </location>
</feature>
<sequence>MIRFDHVSKVYPGNPRPALSSVDLEILRGEFVFLVGASGSGKSSFLRLVLKEDRPTQGTIHVLGQQLNQLSSRKVPYYRRSLGVVFQDFRLLPNKSVFDNVAFTLQVIGKSRGFIQEAVPDVLAMVGLQGKEQRLPHELSGGEQQRVAIARAVVNKPAVLLADEPTGNLDPLTSAGIMQVLERINANGTTVIMATHDSGIVDQMQKRVIELIGGEVVRDEVGGQYQTSAIDLPRTAENPVGVNPEHPPVAAPTPVFVPAAPLPAPVRPTAPAEPATGAERREQAKRDKQRRADEKARAKEEAIREAAAAKAAKKAPRKPATDAPAPAAPATSAAPSAPAADAALIVTATSPDRDAEPDREAEPARATPPDRGAGSDRGSRPDAPAYAPSAFAEAARVDPVPEREVERERPAPAAEERREPASVRPEPTAPETVRPERPVEPTPSRAVPVVRDEAPPVDDAPPAPRPFSRRNGGGAAPAAPSTGSIRRLPEGTGVIRLPDLSDGEAGSAPADGRDDAELAELGLAEKLGLRARGESPDDTGAQDVGPTR</sequence>
<dbReference type="InterPro" id="IPR015854">
    <property type="entry name" value="ABC_transpr_LolD-like"/>
</dbReference>
<reference evidence="14 15" key="1">
    <citation type="submission" date="2016-08" db="EMBL/GenBank/DDBJ databases">
        <title>Genome sequence of Clavibacter michiganensis spp strain CFBP7494.</title>
        <authorList>
            <person name="Thapa S.P."/>
            <person name="Coaker G."/>
            <person name="Jacques M.-A."/>
        </authorList>
    </citation>
    <scope>NUCLEOTIDE SEQUENCE [LARGE SCALE GENOMIC DNA]</scope>
    <source>
        <strain evidence="14">CFBP7494</strain>
    </source>
</reference>
<dbReference type="GO" id="GO:0005524">
    <property type="term" value="F:ATP binding"/>
    <property type="evidence" value="ECO:0007669"/>
    <property type="project" value="UniProtKB-UniRule"/>
</dbReference>
<evidence type="ECO:0000256" key="9">
    <source>
        <dbReference type="ARBA" id="ARBA00054718"/>
    </source>
</evidence>
<organism evidence="14 15">
    <name type="scientific">Clavibacter michiganensis</name>
    <dbReference type="NCBI Taxonomy" id="28447"/>
    <lineage>
        <taxon>Bacteria</taxon>
        <taxon>Bacillati</taxon>
        <taxon>Actinomycetota</taxon>
        <taxon>Actinomycetes</taxon>
        <taxon>Micrococcales</taxon>
        <taxon>Microbacteriaceae</taxon>
        <taxon>Clavibacter</taxon>
    </lineage>
</organism>
<dbReference type="GO" id="GO:0022857">
    <property type="term" value="F:transmembrane transporter activity"/>
    <property type="evidence" value="ECO:0007669"/>
    <property type="project" value="TreeGrafter"/>
</dbReference>
<evidence type="ECO:0000256" key="5">
    <source>
        <dbReference type="ARBA" id="ARBA00022741"/>
    </source>
</evidence>
<evidence type="ECO:0000256" key="6">
    <source>
        <dbReference type="ARBA" id="ARBA00022840"/>
    </source>
</evidence>
<dbReference type="PANTHER" id="PTHR24220:SF470">
    <property type="entry name" value="CELL DIVISION ATP-BINDING PROTEIN FTSE"/>
    <property type="match status" value="1"/>
</dbReference>
<dbReference type="GO" id="GO:0051301">
    <property type="term" value="P:cell division"/>
    <property type="evidence" value="ECO:0007669"/>
    <property type="project" value="UniProtKB-UniRule"/>
</dbReference>
<dbReference type="RefSeq" id="WP_086520512.1">
    <property type="nucleotide sequence ID" value="NZ_MDJW01000007.1"/>
</dbReference>
<evidence type="ECO:0000256" key="3">
    <source>
        <dbReference type="ARBA" id="ARBA00022475"/>
    </source>
</evidence>
<dbReference type="InterPro" id="IPR005286">
    <property type="entry name" value="Cell_div_FtsE"/>
</dbReference>
<dbReference type="FunFam" id="3.40.50.300:FF:000056">
    <property type="entry name" value="Cell division ATP-binding protein FtsE"/>
    <property type="match status" value="1"/>
</dbReference>